<gene>
    <name evidence="1" type="ORF">TPR58_18050</name>
</gene>
<comment type="caution">
    <text evidence="1">The sequence shown here is derived from an EMBL/GenBank/DDBJ whole genome shotgun (WGS) entry which is preliminary data.</text>
</comment>
<proteinExistence type="predicted"/>
<evidence type="ECO:0000313" key="2">
    <source>
        <dbReference type="Proteomes" id="UP001427805"/>
    </source>
</evidence>
<dbReference type="Proteomes" id="UP001427805">
    <property type="component" value="Unassembled WGS sequence"/>
</dbReference>
<organism evidence="1 2">
    <name type="scientific">Sphingomonas rustica</name>
    <dbReference type="NCBI Taxonomy" id="3103142"/>
    <lineage>
        <taxon>Bacteria</taxon>
        <taxon>Pseudomonadati</taxon>
        <taxon>Pseudomonadota</taxon>
        <taxon>Alphaproteobacteria</taxon>
        <taxon>Sphingomonadales</taxon>
        <taxon>Sphingomonadaceae</taxon>
        <taxon>Sphingomonas</taxon>
    </lineage>
</organism>
<evidence type="ECO:0008006" key="3">
    <source>
        <dbReference type="Google" id="ProtNLM"/>
    </source>
</evidence>
<accession>A0ABV0BEM2</accession>
<evidence type="ECO:0000313" key="1">
    <source>
        <dbReference type="EMBL" id="MEN3749081.1"/>
    </source>
</evidence>
<name>A0ABV0BEM2_9SPHN</name>
<dbReference type="InterPro" id="IPR032710">
    <property type="entry name" value="NTF2-like_dom_sf"/>
</dbReference>
<dbReference type="RefSeq" id="WP_346248122.1">
    <property type="nucleotide sequence ID" value="NZ_JBDIZK010000012.1"/>
</dbReference>
<protein>
    <recommendedName>
        <fullName evidence="3">SnoaL-like domain-containing protein</fullName>
    </recommendedName>
</protein>
<sequence length="52" mass="5864">MTRVTGSDEAGRESAMQLFTDAGAPKVASFHDRFVRTDEGWRFSERRGSPIF</sequence>
<reference evidence="1 2" key="1">
    <citation type="submission" date="2024-05" db="EMBL/GenBank/DDBJ databases">
        <title>Sphingomonas sp. HF-S3 16S ribosomal RNA gene Genome sequencing and assembly.</title>
        <authorList>
            <person name="Lee H."/>
        </authorList>
    </citation>
    <scope>NUCLEOTIDE SEQUENCE [LARGE SCALE GENOMIC DNA]</scope>
    <source>
        <strain evidence="1 2">HF-S3</strain>
    </source>
</reference>
<dbReference type="EMBL" id="JBDIZK010000012">
    <property type="protein sequence ID" value="MEN3749081.1"/>
    <property type="molecule type" value="Genomic_DNA"/>
</dbReference>
<keyword evidence="2" id="KW-1185">Reference proteome</keyword>
<dbReference type="Gene3D" id="3.10.450.50">
    <property type="match status" value="1"/>
</dbReference>
<dbReference type="SUPFAM" id="SSF54427">
    <property type="entry name" value="NTF2-like"/>
    <property type="match status" value="1"/>
</dbReference>